<gene>
    <name evidence="5" type="primary">Fam186b</name>
</gene>
<feature type="compositionally biased region" description="Polar residues" evidence="1">
    <location>
        <begin position="570"/>
        <end position="598"/>
    </location>
</feature>
<feature type="domain" description="FAM186A/B C-terminal" evidence="2">
    <location>
        <begin position="631"/>
        <end position="865"/>
    </location>
</feature>
<organism evidence="4 5">
    <name type="scientific">Dipodomys ordii</name>
    <name type="common">Ord's kangaroo rat</name>
    <dbReference type="NCBI Taxonomy" id="10020"/>
    <lineage>
        <taxon>Eukaryota</taxon>
        <taxon>Metazoa</taxon>
        <taxon>Chordata</taxon>
        <taxon>Craniata</taxon>
        <taxon>Vertebrata</taxon>
        <taxon>Euteleostomi</taxon>
        <taxon>Mammalia</taxon>
        <taxon>Eutheria</taxon>
        <taxon>Euarchontoglires</taxon>
        <taxon>Glires</taxon>
        <taxon>Rodentia</taxon>
        <taxon>Castorimorpha</taxon>
        <taxon>Heteromyidae</taxon>
        <taxon>Dipodomyinae</taxon>
        <taxon>Dipodomys</taxon>
    </lineage>
</organism>
<reference evidence="5" key="1">
    <citation type="submission" date="2025-08" db="UniProtKB">
        <authorList>
            <consortium name="RefSeq"/>
        </authorList>
    </citation>
    <scope>IDENTIFICATION</scope>
    <source>
        <tissue evidence="5">Kidney</tissue>
    </source>
</reference>
<feature type="region of interest" description="Disordered" evidence="1">
    <location>
        <begin position="506"/>
        <end position="614"/>
    </location>
</feature>
<dbReference type="KEGG" id="dord:105987433"/>
<dbReference type="STRING" id="10020.ENSDORP00000018002"/>
<dbReference type="InterPro" id="IPR049144">
    <property type="entry name" value="FAM186A_B_N"/>
</dbReference>
<feature type="domain" description="FAM186A/B N-terminal" evidence="3">
    <location>
        <begin position="6"/>
        <end position="251"/>
    </location>
</feature>
<dbReference type="CTD" id="84070"/>
<dbReference type="InParanoid" id="A0A1S3FCD8"/>
<dbReference type="Proteomes" id="UP000081671">
    <property type="component" value="Unplaced"/>
</dbReference>
<keyword evidence="4" id="KW-1185">Reference proteome</keyword>
<evidence type="ECO:0000313" key="4">
    <source>
        <dbReference type="Proteomes" id="UP000081671"/>
    </source>
</evidence>
<evidence type="ECO:0000259" key="2">
    <source>
        <dbReference type="Pfam" id="PF20865"/>
    </source>
</evidence>
<dbReference type="InterPro" id="IPR049146">
    <property type="entry name" value="FAM186A_B_C"/>
</dbReference>
<protein>
    <submittedName>
        <fullName evidence="5">Protein FAM186B</fullName>
    </submittedName>
</protein>
<proteinExistence type="predicted"/>
<feature type="compositionally biased region" description="Basic and acidic residues" evidence="1">
    <location>
        <begin position="418"/>
        <end position="442"/>
    </location>
</feature>
<dbReference type="GeneID" id="105987433"/>
<evidence type="ECO:0000313" key="5">
    <source>
        <dbReference type="RefSeq" id="XP_012874151.1"/>
    </source>
</evidence>
<sequence>MENNSPQLVIPSSVKAIISRIEAAQLTRARKDISNQLSDILGNVDSVINHFQEELGYDLKEKAIIHIGQMEKKRYILLDKIASFSKDAEMKEKHLYDIFCWLSDWGDSLTYEIKRSEKEEEALDEWIEVMEKVLPLSLMATKGGIESLVSLCSTLIENQKKKARMSKHTFWKNWLEKNSQKSAKHLQPLSPELMLQDKGITNTKVSEVTSMLQELLDSNMFNKGEARAIRYMSTVVENLNKALILQQKENKSLETKYRYLQTEMTKELTNQKLHFQKSTEALESKRNALLKQVEVLGKKYRELLLTNHNLEFQLKQAQMATDQAKVQKKVFLISSEFPKKDALLKKETFMEETDLEPQEEEEDLVSLLPPFPITSAWVNESTSSTQPLSTISPELRTADKFGDKDTGNLVPPSEGDFPTEKERMVAESPGPEDRDQEGHFQEKGAQMKSDLSPETLEREVERRKEEFIWERKRQQWMQEEERWLQRQRKWAQLELEHQNRLRQWEMEAASRQQPQKKLSGLEEDPKEDRRIFITTNQWRNLEKADRSSVPPPRRGQSARQGKQPQMPGSLHTQQRGLGNQRAVSSVELTPTSKTSQIPSRPKKSASFPITGTSIRRVTRPSVKRSLVIPREKVYRMNMEAQRQNLQLLRSHSKLALPNHLSSKALTLITTTMDLSSGRLQCLCQKYILYRHFQSFRQEVMSHIQILQEMRISYKIPSFYILLENIDHQQCLGLQTWTDKQKYLEAKRKECLNRMVTMFPQLQLECNIHLNIPEVISPKPRKCKSSSVPRPQHVRSSGPMCKQPSLSKLRECMPLRMASQQGNQMGAIWKTDVSSSSHPIEKKTPAKQAWDQVGGYPDIPRLLARDEQAS</sequence>
<evidence type="ECO:0000256" key="1">
    <source>
        <dbReference type="SAM" id="MobiDB-lite"/>
    </source>
</evidence>
<dbReference type="PANTHER" id="PTHR33590">
    <property type="entry name" value="GLUTENIN, HIGH MOLECULAR WEIGHT SUBUNIT PW212-RELATED PROTEIN"/>
    <property type="match status" value="1"/>
</dbReference>
<feature type="region of interest" description="Disordered" evidence="1">
    <location>
        <begin position="398"/>
        <end position="457"/>
    </location>
</feature>
<feature type="region of interest" description="Disordered" evidence="1">
    <location>
        <begin position="830"/>
        <end position="855"/>
    </location>
</feature>
<dbReference type="RefSeq" id="XP_012874151.1">
    <property type="nucleotide sequence ID" value="XM_013018697.1"/>
</dbReference>
<feature type="region of interest" description="Disordered" evidence="1">
    <location>
        <begin position="780"/>
        <end position="801"/>
    </location>
</feature>
<dbReference type="AlphaFoldDB" id="A0A1S3FCD8"/>
<dbReference type="Pfam" id="PF20865">
    <property type="entry name" value="FAM186A-B_C"/>
    <property type="match status" value="1"/>
</dbReference>
<name>A0A1S3FCD8_DIPOR</name>
<dbReference type="PANTHER" id="PTHR33590:SF3">
    <property type="entry name" value="PROTEIN FAM186B"/>
    <property type="match status" value="1"/>
</dbReference>
<accession>A0A1S3FCD8</accession>
<dbReference type="Pfam" id="PF20870">
    <property type="entry name" value="FAM186A-B_N"/>
    <property type="match status" value="1"/>
</dbReference>
<evidence type="ECO:0000259" key="3">
    <source>
        <dbReference type="Pfam" id="PF20870"/>
    </source>
</evidence>
<dbReference type="FunCoup" id="A0A1S3FCD8">
    <property type="interactions" value="2"/>
</dbReference>
<dbReference type="OrthoDB" id="9450680at2759"/>